<reference evidence="1" key="1">
    <citation type="journal article" date="2014" name="Front. Microbiol.">
        <title>High frequency of phylogenetically diverse reductive dehalogenase-homologous genes in deep subseafloor sedimentary metagenomes.</title>
        <authorList>
            <person name="Kawai M."/>
            <person name="Futagami T."/>
            <person name="Toyoda A."/>
            <person name="Takaki Y."/>
            <person name="Nishi S."/>
            <person name="Hori S."/>
            <person name="Arai W."/>
            <person name="Tsubouchi T."/>
            <person name="Morono Y."/>
            <person name="Uchiyama I."/>
            <person name="Ito T."/>
            <person name="Fujiyama A."/>
            <person name="Inagaki F."/>
            <person name="Takami H."/>
        </authorList>
    </citation>
    <scope>NUCLEOTIDE SEQUENCE</scope>
    <source>
        <strain evidence="1">Expedition CK06-06</strain>
    </source>
</reference>
<sequence>QKEIFAKNQQLILEAILNSLEWKAKTQLEIF</sequence>
<evidence type="ECO:0000313" key="1">
    <source>
        <dbReference type="EMBL" id="GAI28119.1"/>
    </source>
</evidence>
<dbReference type="EMBL" id="BARV01017857">
    <property type="protein sequence ID" value="GAI28119.1"/>
    <property type="molecule type" value="Genomic_DNA"/>
</dbReference>
<feature type="non-terminal residue" evidence="1">
    <location>
        <position position="1"/>
    </location>
</feature>
<organism evidence="1">
    <name type="scientific">marine sediment metagenome</name>
    <dbReference type="NCBI Taxonomy" id="412755"/>
    <lineage>
        <taxon>unclassified sequences</taxon>
        <taxon>metagenomes</taxon>
        <taxon>ecological metagenomes</taxon>
    </lineage>
</organism>
<protein>
    <submittedName>
        <fullName evidence="1">Uncharacterized protein</fullName>
    </submittedName>
</protein>
<accession>X1PB26</accession>
<gene>
    <name evidence="1" type="ORF">S06H3_30339</name>
</gene>
<proteinExistence type="predicted"/>
<dbReference type="AlphaFoldDB" id="X1PB26"/>
<comment type="caution">
    <text evidence="1">The sequence shown here is derived from an EMBL/GenBank/DDBJ whole genome shotgun (WGS) entry which is preliminary data.</text>
</comment>
<name>X1PB26_9ZZZZ</name>